<dbReference type="Pfam" id="PF09383">
    <property type="entry name" value="NIL"/>
    <property type="match status" value="1"/>
</dbReference>
<sequence length="88" mass="9858">MSSDTATTELRIRLCIPEPRRNEPIIYTLITEYQLQVNIAAATMGANGIGEGWFDLSLAGPSERIEEAIAYLRTNGLEVWTESEPTDW</sequence>
<dbReference type="KEGG" id="syc:syc0625_d"/>
<dbReference type="Gene3D" id="3.30.70.260">
    <property type="match status" value="1"/>
</dbReference>
<dbReference type="SUPFAM" id="SSF55021">
    <property type="entry name" value="ACT-like"/>
    <property type="match status" value="1"/>
</dbReference>
<dbReference type="eggNOG" id="COG1135">
    <property type="taxonomic scope" value="Bacteria"/>
</dbReference>
<reference evidence="2 3" key="1">
    <citation type="journal article" date="2007" name="Photosyn. Res.">
        <title>Complete nucleotide sequence of the freshwater unicellular cyanobacterium Synechococcus elongatus PCC 6301 chromosome: gene content and organization.</title>
        <authorList>
            <person name="Sugita C."/>
            <person name="Ogata K."/>
            <person name="Shikata M."/>
            <person name="Jikuya H."/>
            <person name="Takano J."/>
            <person name="Furumichi M."/>
            <person name="Kanehisa M."/>
            <person name="Omata T."/>
            <person name="Sugiura M."/>
            <person name="Sugita M."/>
        </authorList>
    </citation>
    <scope>NUCLEOTIDE SEQUENCE [LARGE SCALE GENOMIC DNA]</scope>
    <source>
        <strain evidence="3">ATCC 27144 / PCC 6301 / SAUG 1402/1</strain>
    </source>
</reference>
<dbReference type="InterPro" id="IPR045865">
    <property type="entry name" value="ACT-like_dom_sf"/>
</dbReference>
<accession>A0A0H3K1B6</accession>
<dbReference type="GeneID" id="72429769"/>
<evidence type="ECO:0000259" key="1">
    <source>
        <dbReference type="SMART" id="SM00930"/>
    </source>
</evidence>
<proteinExistence type="predicted"/>
<dbReference type="RefSeq" id="WP_011242937.1">
    <property type="nucleotide sequence ID" value="NC_006576.1"/>
</dbReference>
<gene>
    <name evidence="2" type="ordered locus">syc0625_d</name>
</gene>
<name>A0A0H3K1B6_SYNP6</name>
<dbReference type="AlphaFoldDB" id="A0A0H3K1B6"/>
<organism evidence="2 3">
    <name type="scientific">Synechococcus sp. (strain ATCC 27144 / PCC 6301 / SAUG 1402/1)</name>
    <name type="common">Anacystis nidulans</name>
    <dbReference type="NCBI Taxonomy" id="269084"/>
    <lineage>
        <taxon>Bacteria</taxon>
        <taxon>Bacillati</taxon>
        <taxon>Cyanobacteriota</taxon>
        <taxon>Cyanophyceae</taxon>
        <taxon>Synechococcales</taxon>
        <taxon>Synechococcaceae</taxon>
        <taxon>Synechococcus</taxon>
    </lineage>
</organism>
<feature type="domain" description="NIL" evidence="1">
    <location>
        <begin position="8"/>
        <end position="82"/>
    </location>
</feature>
<dbReference type="SMART" id="SM00930">
    <property type="entry name" value="NIL"/>
    <property type="match status" value="1"/>
</dbReference>
<evidence type="ECO:0000313" key="2">
    <source>
        <dbReference type="EMBL" id="BAD78815.1"/>
    </source>
</evidence>
<dbReference type="Proteomes" id="UP000001175">
    <property type="component" value="Chromosome"/>
</dbReference>
<evidence type="ECO:0000313" key="3">
    <source>
        <dbReference type="Proteomes" id="UP000001175"/>
    </source>
</evidence>
<protein>
    <recommendedName>
        <fullName evidence="1">NIL domain-containing protein</fullName>
    </recommendedName>
</protein>
<dbReference type="InterPro" id="IPR018449">
    <property type="entry name" value="NIL_domain"/>
</dbReference>
<dbReference type="EMBL" id="AP008231">
    <property type="protein sequence ID" value="BAD78815.1"/>
    <property type="molecule type" value="Genomic_DNA"/>
</dbReference>